<proteinExistence type="predicted"/>
<reference evidence="1" key="1">
    <citation type="submission" date="2023-04" db="EMBL/GenBank/DDBJ databases">
        <title>Draft Genome sequencing of Naganishia species isolated from polar environments using Oxford Nanopore Technology.</title>
        <authorList>
            <person name="Leo P."/>
            <person name="Venkateswaran K."/>
        </authorList>
    </citation>
    <scope>NUCLEOTIDE SEQUENCE</scope>
    <source>
        <strain evidence="1">MNA-CCFEE 5261</strain>
    </source>
</reference>
<accession>A0ACC2UXE7</accession>
<dbReference type="EMBL" id="JASBWR010000156">
    <property type="protein sequence ID" value="KAJ9091037.1"/>
    <property type="molecule type" value="Genomic_DNA"/>
</dbReference>
<dbReference type="Proteomes" id="UP001241377">
    <property type="component" value="Unassembled WGS sequence"/>
</dbReference>
<gene>
    <name evidence="1" type="ORF">QFC19_009274</name>
</gene>
<sequence>MPQTDRILRAKPEQINQEETSTLAHGWRARSEGWTWNCFTVNMGTGGVAILIDGCPFRFRGQRELGTMFFFIDLIVFLINVAGVTSRAIYHPRVFRRSFYDHEDGIYVPCFALAWATLFICIIVYAIPYAGPWLVRVMEVIWFVYLAVSLVIALVMEYTVRGRLRALSEITPADCLLVFPLMLGGTTGSALATQMSGAQATYIIIISLAFMKLARTATLAFPAAGLLDESGARIFQVVSIWYSLPLLGLALYLWVTPLVLYITGIIKVKHFRWTMSFWSLTFPLTGMFMAFGQLGEQLPSKTFNVFGSKTLLQPRKKRSEDFRAYHGLHQGEVIEDAHACRRIQAQERDLEQGNVPIKRYIQEHSQGA</sequence>
<comment type="caution">
    <text evidence="1">The sequence shown here is derived from an EMBL/GenBank/DDBJ whole genome shotgun (WGS) entry which is preliminary data.</text>
</comment>
<protein>
    <submittedName>
        <fullName evidence="1">Uncharacterized protein</fullName>
    </submittedName>
</protein>
<evidence type="ECO:0000313" key="2">
    <source>
        <dbReference type="Proteomes" id="UP001241377"/>
    </source>
</evidence>
<name>A0ACC2UXE7_9TREE</name>
<organism evidence="1 2">
    <name type="scientific">Naganishia cerealis</name>
    <dbReference type="NCBI Taxonomy" id="610337"/>
    <lineage>
        <taxon>Eukaryota</taxon>
        <taxon>Fungi</taxon>
        <taxon>Dikarya</taxon>
        <taxon>Basidiomycota</taxon>
        <taxon>Agaricomycotina</taxon>
        <taxon>Tremellomycetes</taxon>
        <taxon>Filobasidiales</taxon>
        <taxon>Filobasidiaceae</taxon>
        <taxon>Naganishia</taxon>
    </lineage>
</organism>
<evidence type="ECO:0000313" key="1">
    <source>
        <dbReference type="EMBL" id="KAJ9091037.1"/>
    </source>
</evidence>
<keyword evidence="2" id="KW-1185">Reference proteome</keyword>